<evidence type="ECO:0000313" key="2">
    <source>
        <dbReference type="Proteomes" id="UP000053766"/>
    </source>
</evidence>
<dbReference type="EMBL" id="KN716675">
    <property type="protein sequence ID" value="KJH42359.1"/>
    <property type="molecule type" value="Genomic_DNA"/>
</dbReference>
<gene>
    <name evidence="1" type="ORF">DICVIV_11655</name>
</gene>
<reference evidence="2" key="2">
    <citation type="journal article" date="2016" name="Sci. Rep.">
        <title>Dictyocaulus viviparus genome, variome and transcriptome elucidate lungworm biology and support future intervention.</title>
        <authorList>
            <person name="McNulty S.N."/>
            <person name="Strube C."/>
            <person name="Rosa B.A."/>
            <person name="Martin J.C."/>
            <person name="Tyagi R."/>
            <person name="Choi Y.J."/>
            <person name="Wang Q."/>
            <person name="Hallsworth Pepin K."/>
            <person name="Zhang X."/>
            <person name="Ozersky P."/>
            <person name="Wilson R.K."/>
            <person name="Sternberg P.W."/>
            <person name="Gasser R.B."/>
            <person name="Mitreva M."/>
        </authorList>
    </citation>
    <scope>NUCLEOTIDE SEQUENCE [LARGE SCALE GENOMIC DNA]</scope>
    <source>
        <strain evidence="2">HannoverDv2000</strain>
    </source>
</reference>
<organism evidence="1 2">
    <name type="scientific">Dictyocaulus viviparus</name>
    <name type="common">Bovine lungworm</name>
    <dbReference type="NCBI Taxonomy" id="29172"/>
    <lineage>
        <taxon>Eukaryota</taxon>
        <taxon>Metazoa</taxon>
        <taxon>Ecdysozoa</taxon>
        <taxon>Nematoda</taxon>
        <taxon>Chromadorea</taxon>
        <taxon>Rhabditida</taxon>
        <taxon>Rhabditina</taxon>
        <taxon>Rhabditomorpha</taxon>
        <taxon>Strongyloidea</taxon>
        <taxon>Metastrongylidae</taxon>
        <taxon>Dictyocaulus</taxon>
    </lineage>
</organism>
<reference evidence="1 2" key="1">
    <citation type="submission" date="2013-11" db="EMBL/GenBank/DDBJ databases">
        <title>Draft genome of the bovine lungworm Dictyocaulus viviparus.</title>
        <authorList>
            <person name="Mitreva M."/>
        </authorList>
    </citation>
    <scope>NUCLEOTIDE SEQUENCE [LARGE SCALE GENOMIC DNA]</scope>
    <source>
        <strain evidence="1 2">HannoverDv2000</strain>
    </source>
</reference>
<evidence type="ECO:0000313" key="1">
    <source>
        <dbReference type="EMBL" id="KJH42359.1"/>
    </source>
</evidence>
<dbReference type="Proteomes" id="UP000053766">
    <property type="component" value="Unassembled WGS sequence"/>
</dbReference>
<sequence length="115" mass="13208">MAKWTVCIDVNECEQQHTEVLDLFRSSTDLNSLESTNHYFPIYKDTGKINVIIEDHHGIIYARGIIAIFPARKPKLMPTIVESKGRISGQCHRNTCICHRYNDTGLLSKYRNEGK</sequence>
<protein>
    <submittedName>
        <fullName evidence="1">Uncharacterized protein</fullName>
    </submittedName>
</protein>
<name>A0A0D8XF87_DICVI</name>
<keyword evidence="2" id="KW-1185">Reference proteome</keyword>
<accession>A0A0D8XF87</accession>
<dbReference type="AlphaFoldDB" id="A0A0D8XF87"/>
<proteinExistence type="predicted"/>